<keyword evidence="4" id="KW-1185">Reference proteome</keyword>
<dbReference type="OrthoDB" id="2438121at2759"/>
<organism evidence="3 4">
    <name type="scientific">Dentiscutata erythropus</name>
    <dbReference type="NCBI Taxonomy" id="1348616"/>
    <lineage>
        <taxon>Eukaryota</taxon>
        <taxon>Fungi</taxon>
        <taxon>Fungi incertae sedis</taxon>
        <taxon>Mucoromycota</taxon>
        <taxon>Glomeromycotina</taxon>
        <taxon>Glomeromycetes</taxon>
        <taxon>Diversisporales</taxon>
        <taxon>Gigasporaceae</taxon>
        <taxon>Dentiscutata</taxon>
    </lineage>
</organism>
<feature type="compositionally biased region" description="Polar residues" evidence="1">
    <location>
        <begin position="130"/>
        <end position="144"/>
    </location>
</feature>
<feature type="transmembrane region" description="Helical" evidence="2">
    <location>
        <begin position="426"/>
        <end position="445"/>
    </location>
</feature>
<dbReference type="Proteomes" id="UP000789405">
    <property type="component" value="Unassembled WGS sequence"/>
</dbReference>
<comment type="caution">
    <text evidence="3">The sequence shown here is derived from an EMBL/GenBank/DDBJ whole genome shotgun (WGS) entry which is preliminary data.</text>
</comment>
<proteinExistence type="predicted"/>
<feature type="region of interest" description="Disordered" evidence="1">
    <location>
        <begin position="130"/>
        <end position="159"/>
    </location>
</feature>
<name>A0A9N9AP77_9GLOM</name>
<keyword evidence="2" id="KW-0472">Membrane</keyword>
<evidence type="ECO:0000313" key="3">
    <source>
        <dbReference type="EMBL" id="CAG8536691.1"/>
    </source>
</evidence>
<evidence type="ECO:0000313" key="4">
    <source>
        <dbReference type="Proteomes" id="UP000789405"/>
    </source>
</evidence>
<accession>A0A9N9AP77</accession>
<protein>
    <submittedName>
        <fullName evidence="3">2644_t:CDS:1</fullName>
    </submittedName>
</protein>
<dbReference type="AlphaFoldDB" id="A0A9N9AP77"/>
<dbReference type="EMBL" id="CAJVPY010001789">
    <property type="protein sequence ID" value="CAG8536691.1"/>
    <property type="molecule type" value="Genomic_DNA"/>
</dbReference>
<feature type="transmembrane region" description="Helical" evidence="2">
    <location>
        <begin position="365"/>
        <end position="384"/>
    </location>
</feature>
<evidence type="ECO:0000256" key="1">
    <source>
        <dbReference type="SAM" id="MobiDB-lite"/>
    </source>
</evidence>
<feature type="compositionally biased region" description="Low complexity" evidence="1">
    <location>
        <begin position="148"/>
        <end position="159"/>
    </location>
</feature>
<keyword evidence="2" id="KW-1133">Transmembrane helix</keyword>
<reference evidence="3" key="1">
    <citation type="submission" date="2021-06" db="EMBL/GenBank/DDBJ databases">
        <authorList>
            <person name="Kallberg Y."/>
            <person name="Tangrot J."/>
            <person name="Rosling A."/>
        </authorList>
    </citation>
    <scope>NUCLEOTIDE SEQUENCE</scope>
    <source>
        <strain evidence="3">MA453B</strain>
    </source>
</reference>
<gene>
    <name evidence="3" type="ORF">DERYTH_LOCUS4607</name>
</gene>
<sequence length="450" mass="51618">MSSNQKAFCRKEPLSTSIMYNKTNINNIENIVENIIVNDENECMSTDHGNICDYINSDIFRMIPDIKIFSDENFDNYDFEINDHNDKFSELMSINQQTDDIIDSNDSYTRICTSLQTLINDAQSALQKKTNNDNNTYRSHSSQCLGLPSPRSRSSSRSSNVSNWLMNHYSPATSAWECGCGYCILCLAPDNISILESRPNSTRTTPITSRRNSIVSRQKYSGNSGNPGIPDIPEENFINRKQRQLSILKRLYRYQLEHKNVIQKITIYLNDDDSTPFPSSFGQNIFCNVNTVNFVNNTTKTNNNRTFYSNTYNNDNSNNNFNTTNYYNDTTNNYYSSIIEKDNKEFNVSKNFNSNRNFKSITKRFMNLLAITGILFGILQNSLLSSRRCGNLYYKRNLLGGPILLKILSQTLYAKRNSSVRSKRDMLAMIKVIKYVTVLFVGWSVGRMGS</sequence>
<evidence type="ECO:0000256" key="2">
    <source>
        <dbReference type="SAM" id="Phobius"/>
    </source>
</evidence>
<keyword evidence="2" id="KW-0812">Transmembrane</keyword>